<dbReference type="AlphaFoldDB" id="B0TL97"/>
<dbReference type="GO" id="GO:0005886">
    <property type="term" value="C:plasma membrane"/>
    <property type="evidence" value="ECO:0007669"/>
    <property type="project" value="TreeGrafter"/>
</dbReference>
<dbReference type="OrthoDB" id="9776053at2"/>
<gene>
    <name evidence="9" type="ordered locus">Shal_4102</name>
</gene>
<organism evidence="9 10">
    <name type="scientific">Shewanella halifaxensis (strain HAW-EB4)</name>
    <dbReference type="NCBI Taxonomy" id="458817"/>
    <lineage>
        <taxon>Bacteria</taxon>
        <taxon>Pseudomonadati</taxon>
        <taxon>Pseudomonadota</taxon>
        <taxon>Gammaproteobacteria</taxon>
        <taxon>Alteromonadales</taxon>
        <taxon>Shewanellaceae</taxon>
        <taxon>Shewanella</taxon>
    </lineage>
</organism>
<evidence type="ECO:0000256" key="2">
    <source>
        <dbReference type="ARBA" id="ARBA00022737"/>
    </source>
</evidence>
<feature type="repeat" description="TPR" evidence="5">
    <location>
        <begin position="163"/>
        <end position="196"/>
    </location>
</feature>
<dbReference type="SMART" id="SM00028">
    <property type="entry name" value="TPR"/>
    <property type="match status" value="2"/>
</dbReference>
<reference evidence="9" key="1">
    <citation type="submission" date="2008-01" db="EMBL/GenBank/DDBJ databases">
        <title>Complete sequence of Shewanella halifaxensis HAW-EB4.</title>
        <authorList>
            <consortium name="US DOE Joint Genome Institute"/>
            <person name="Copeland A."/>
            <person name="Lucas S."/>
            <person name="Lapidus A."/>
            <person name="Glavina del Rio T."/>
            <person name="Dalin E."/>
            <person name="Tice H."/>
            <person name="Bruce D."/>
            <person name="Goodwin L."/>
            <person name="Pitluck S."/>
            <person name="Sims D."/>
            <person name="Brettin T."/>
            <person name="Detter J.C."/>
            <person name="Han C."/>
            <person name="Kuske C.R."/>
            <person name="Schmutz J."/>
            <person name="Larimer F."/>
            <person name="Land M."/>
            <person name="Hauser L."/>
            <person name="Kyrpides N."/>
            <person name="Kim E."/>
            <person name="Zhao J.-S."/>
            <person name="Richardson P."/>
        </authorList>
    </citation>
    <scope>NUCLEOTIDE SEQUENCE [LARGE SCALE GENOMIC DNA]</scope>
    <source>
        <strain evidence="9">HAW-EB4</strain>
    </source>
</reference>
<dbReference type="Pfam" id="PF23914">
    <property type="entry name" value="TPR_CcmH_CycH"/>
    <property type="match status" value="1"/>
</dbReference>
<evidence type="ECO:0000313" key="10">
    <source>
        <dbReference type="Proteomes" id="UP000001317"/>
    </source>
</evidence>
<dbReference type="GO" id="GO:0017004">
    <property type="term" value="P:cytochrome complex assembly"/>
    <property type="evidence" value="ECO:0007669"/>
    <property type="project" value="UniProtKB-KW"/>
</dbReference>
<keyword evidence="2" id="KW-0677">Repeat</keyword>
<dbReference type="InterPro" id="IPR019734">
    <property type="entry name" value="TPR_rpt"/>
</dbReference>
<dbReference type="GO" id="GO:0030313">
    <property type="term" value="C:cell envelope"/>
    <property type="evidence" value="ECO:0007669"/>
    <property type="project" value="UniProtKB-SubCell"/>
</dbReference>
<dbReference type="STRING" id="458817.Shal_4102"/>
<evidence type="ECO:0000259" key="7">
    <source>
        <dbReference type="Pfam" id="PF23892"/>
    </source>
</evidence>
<proteinExistence type="predicted"/>
<dbReference type="Gene3D" id="1.25.40.10">
    <property type="entry name" value="Tetratricopeptide repeat domain"/>
    <property type="match status" value="1"/>
</dbReference>
<dbReference type="InterPro" id="IPR056412">
    <property type="entry name" value="Ig_CycH"/>
</dbReference>
<dbReference type="InterPro" id="IPR011990">
    <property type="entry name" value="TPR-like_helical_dom_sf"/>
</dbReference>
<feature type="domain" description="Cytochrome c-type biogenesis protein H Ig-like" evidence="7">
    <location>
        <begin position="314"/>
        <end position="416"/>
    </location>
</feature>
<protein>
    <submittedName>
        <fullName evidence="9">Tetratricopeptide domain protein</fullName>
    </submittedName>
</protein>
<keyword evidence="4 5" id="KW-0802">TPR repeat</keyword>
<dbReference type="PANTHER" id="PTHR47870">
    <property type="entry name" value="CYTOCHROME C-TYPE BIOGENESIS PROTEIN CCMH"/>
    <property type="match status" value="1"/>
</dbReference>
<keyword evidence="6" id="KW-1133">Transmembrane helix</keyword>
<dbReference type="RefSeq" id="WP_012279159.1">
    <property type="nucleotide sequence ID" value="NC_010334.1"/>
</dbReference>
<dbReference type="KEGG" id="shl:Shal_4102"/>
<feature type="transmembrane region" description="Helical" evidence="6">
    <location>
        <begin position="6"/>
        <end position="24"/>
    </location>
</feature>
<keyword evidence="10" id="KW-1185">Reference proteome</keyword>
<dbReference type="PANTHER" id="PTHR47870:SF4">
    <property type="entry name" value="CYTOCHROME C-TYPE BIOGENESIS PROTEIN CYCH"/>
    <property type="match status" value="1"/>
</dbReference>
<evidence type="ECO:0000256" key="5">
    <source>
        <dbReference type="PROSITE-ProRule" id="PRU00339"/>
    </source>
</evidence>
<name>B0TL97_SHEHH</name>
<keyword evidence="6" id="KW-0812">Transmembrane</keyword>
<dbReference type="PROSITE" id="PS50005">
    <property type="entry name" value="TPR"/>
    <property type="match status" value="1"/>
</dbReference>
<evidence type="ECO:0000313" key="9">
    <source>
        <dbReference type="EMBL" id="ABZ78642.1"/>
    </source>
</evidence>
<feature type="transmembrane region" description="Helical" evidence="6">
    <location>
        <begin position="99"/>
        <end position="117"/>
    </location>
</feature>
<keyword evidence="3" id="KW-0201">Cytochrome c-type biogenesis</keyword>
<evidence type="ECO:0000256" key="4">
    <source>
        <dbReference type="ARBA" id="ARBA00022803"/>
    </source>
</evidence>
<evidence type="ECO:0000256" key="1">
    <source>
        <dbReference type="ARBA" id="ARBA00004196"/>
    </source>
</evidence>
<dbReference type="Proteomes" id="UP000001317">
    <property type="component" value="Chromosome"/>
</dbReference>
<dbReference type="PROSITE" id="PS50293">
    <property type="entry name" value="TPR_REGION"/>
    <property type="match status" value="1"/>
</dbReference>
<feature type="domain" description="Cytochrome c-type biogenesis protein H TPR" evidence="8">
    <location>
        <begin position="141"/>
        <end position="262"/>
    </location>
</feature>
<dbReference type="SUPFAM" id="SSF48452">
    <property type="entry name" value="TPR-like"/>
    <property type="match status" value="1"/>
</dbReference>
<dbReference type="InterPro" id="IPR056413">
    <property type="entry name" value="TPR_CcmH_CycH"/>
</dbReference>
<sequence>MTTFWILIASFLLVSLALIWFPHFRQQRMLRAEEADVRKGTNLELFNERLATLEKELEEELLDQPEFDALKKELEISLLQDMKQGDDDSLVNKLKPKSIMWPSVMSVVIIGISGYMYSTLGAYKNLDQPMTANDPHAGQSTEQIMSQRVGMMEAQAQAEPENSQVWFSLGHAYISANRYDDAIKAFDKTMDLVGVHAELLGPKATALYYRSNQKMTPTVQALVDQALSLDPEDPSTLLLVGMDSFFTADYQKAIDAWQLILDSDRSDVDRGAIMNAIDSAKMRMQSEGIMPNEGMMPNDEAHKSVQPGATAKTVTIEVSISPELQAKVASTDMLFIFARSTEGPKVPLAATKISAESLPATITLDDSTGMGGNTKLSDTKAVEIIAVLSKHGSVRAQTGDIQGKLAMVKVGETGQLVLDTQVQ</sequence>
<dbReference type="InterPro" id="IPR051263">
    <property type="entry name" value="C-type_cytochrome_biogenesis"/>
</dbReference>
<evidence type="ECO:0000259" key="8">
    <source>
        <dbReference type="Pfam" id="PF23914"/>
    </source>
</evidence>
<keyword evidence="6" id="KW-0472">Membrane</keyword>
<evidence type="ECO:0000256" key="3">
    <source>
        <dbReference type="ARBA" id="ARBA00022748"/>
    </source>
</evidence>
<comment type="subcellular location">
    <subcellularLocation>
        <location evidence="1">Cell envelope</location>
    </subcellularLocation>
</comment>
<dbReference type="EMBL" id="CP000931">
    <property type="protein sequence ID" value="ABZ78642.1"/>
    <property type="molecule type" value="Genomic_DNA"/>
</dbReference>
<dbReference type="NCBIfam" id="TIGR03142">
    <property type="entry name" value="cytochro_ccmI"/>
    <property type="match status" value="1"/>
</dbReference>
<dbReference type="InterPro" id="IPR017560">
    <property type="entry name" value="Cyt_c_biogenesis_CcmI"/>
</dbReference>
<dbReference type="Pfam" id="PF23892">
    <property type="entry name" value="Ig_CycH"/>
    <property type="match status" value="1"/>
</dbReference>
<dbReference type="eggNOG" id="COG4235">
    <property type="taxonomic scope" value="Bacteria"/>
</dbReference>
<dbReference type="HOGENOM" id="CLU_036074_2_1_6"/>
<accession>B0TL97</accession>
<evidence type="ECO:0000256" key="6">
    <source>
        <dbReference type="SAM" id="Phobius"/>
    </source>
</evidence>